<sequence length="507" mass="54211">MRVKTTRRKGTGTVCRAQSAEAEVLHPAQPPLAEEQAEPVLAPSLSPSDTAVLPPDHGGGTHQFTGFVHRQPPLEKGERRVLGHTLSARVAANYECLQKRSKLAFITPISKQAAFTPAILDQIAKAVDECISSHMPAQVSREASFRQWLDALPADLPVGNSVEVFRIPPDDPRQGLAASGGLGLRATRPLAVGTILGPYRGHVLFQSEFNQRKRDPSPQWEQGVFAFREQMESFGADISVADDISPHCKALAKVENLTISAFMYGNETCLINDPRRSPLQNPCEKVAARAVNVELQPVLIGSWPFLFAVVSRAVRAGQELLLDYGQAYWQLLLEVIGDRKAADVDLAKQEARILAQQPQQLSQLSGSTTGVETQASLQDAVPSCSGHASACGMVGPAGEGGGATSSPAIRRELEPGCPSAGQEASPAAQLMEQHSISAVADEPSPQLPGPRQEHVALGPNASTPLRPGVPRGVLAGNPRDQARPIGEKGAIAKKSSRHQPLHSQPRR</sequence>
<comment type="caution">
    <text evidence="3">The sequence shown here is derived from an EMBL/GenBank/DDBJ whole genome shotgun (WGS) entry which is preliminary data.</text>
</comment>
<evidence type="ECO:0000259" key="2">
    <source>
        <dbReference type="PROSITE" id="PS50280"/>
    </source>
</evidence>
<evidence type="ECO:0000313" key="4">
    <source>
        <dbReference type="Proteomes" id="UP001489004"/>
    </source>
</evidence>
<feature type="compositionally biased region" description="Basic residues" evidence="1">
    <location>
        <begin position="494"/>
        <end position="507"/>
    </location>
</feature>
<evidence type="ECO:0000313" key="3">
    <source>
        <dbReference type="EMBL" id="KAK9816547.1"/>
    </source>
</evidence>
<dbReference type="InterPro" id="IPR046341">
    <property type="entry name" value="SET_dom_sf"/>
</dbReference>
<protein>
    <recommendedName>
        <fullName evidence="2">SET domain-containing protein</fullName>
    </recommendedName>
</protein>
<dbReference type="Pfam" id="PF00856">
    <property type="entry name" value="SET"/>
    <property type="match status" value="1"/>
</dbReference>
<keyword evidence="4" id="KW-1185">Reference proteome</keyword>
<dbReference type="Proteomes" id="UP001489004">
    <property type="component" value="Unassembled WGS sequence"/>
</dbReference>
<feature type="region of interest" description="Disordered" evidence="1">
    <location>
        <begin position="1"/>
        <end position="23"/>
    </location>
</feature>
<dbReference type="Gene3D" id="2.170.270.10">
    <property type="entry name" value="SET domain"/>
    <property type="match status" value="1"/>
</dbReference>
<dbReference type="AlphaFoldDB" id="A0AAW1Q6L2"/>
<name>A0AAW1Q6L2_9CHLO</name>
<accession>A0AAW1Q6L2</accession>
<feature type="region of interest" description="Disordered" evidence="1">
    <location>
        <begin position="397"/>
        <end position="507"/>
    </location>
</feature>
<dbReference type="InterPro" id="IPR001214">
    <property type="entry name" value="SET_dom"/>
</dbReference>
<proteinExistence type="predicted"/>
<gene>
    <name evidence="3" type="ORF">WJX72_001809</name>
</gene>
<dbReference type="SUPFAM" id="SSF82199">
    <property type="entry name" value="SET domain"/>
    <property type="match status" value="1"/>
</dbReference>
<organism evidence="3 4">
    <name type="scientific">[Myrmecia] bisecta</name>
    <dbReference type="NCBI Taxonomy" id="41462"/>
    <lineage>
        <taxon>Eukaryota</taxon>
        <taxon>Viridiplantae</taxon>
        <taxon>Chlorophyta</taxon>
        <taxon>core chlorophytes</taxon>
        <taxon>Trebouxiophyceae</taxon>
        <taxon>Trebouxiales</taxon>
        <taxon>Trebouxiaceae</taxon>
        <taxon>Myrmecia</taxon>
    </lineage>
</organism>
<feature type="compositionally biased region" description="Basic residues" evidence="1">
    <location>
        <begin position="1"/>
        <end position="10"/>
    </location>
</feature>
<reference evidence="3 4" key="1">
    <citation type="journal article" date="2024" name="Nat. Commun.">
        <title>Phylogenomics reveals the evolutionary origins of lichenization in chlorophyte algae.</title>
        <authorList>
            <person name="Puginier C."/>
            <person name="Libourel C."/>
            <person name="Otte J."/>
            <person name="Skaloud P."/>
            <person name="Haon M."/>
            <person name="Grisel S."/>
            <person name="Petersen M."/>
            <person name="Berrin J.G."/>
            <person name="Delaux P.M."/>
            <person name="Dal Grande F."/>
            <person name="Keller J."/>
        </authorList>
    </citation>
    <scope>NUCLEOTIDE SEQUENCE [LARGE SCALE GENOMIC DNA]</scope>
    <source>
        <strain evidence="3 4">SAG 2043</strain>
    </source>
</reference>
<dbReference type="EMBL" id="JALJOR010000005">
    <property type="protein sequence ID" value="KAK9816547.1"/>
    <property type="molecule type" value="Genomic_DNA"/>
</dbReference>
<feature type="domain" description="SET" evidence="2">
    <location>
        <begin position="160"/>
        <end position="325"/>
    </location>
</feature>
<dbReference type="PROSITE" id="PS50280">
    <property type="entry name" value="SET"/>
    <property type="match status" value="1"/>
</dbReference>
<evidence type="ECO:0000256" key="1">
    <source>
        <dbReference type="SAM" id="MobiDB-lite"/>
    </source>
</evidence>